<name>A0ACB5U3U7_CANBO</name>
<comment type="caution">
    <text evidence="1">The sequence shown here is derived from an EMBL/GenBank/DDBJ whole genome shotgun (WGS) entry which is preliminary data.</text>
</comment>
<proteinExistence type="predicted"/>
<accession>A0ACB5U3U7</accession>
<keyword evidence="2" id="KW-1185">Reference proteome</keyword>
<reference evidence="1" key="1">
    <citation type="submission" date="2023-04" db="EMBL/GenBank/DDBJ databases">
        <title>Candida boidinii NBRC 1967.</title>
        <authorList>
            <person name="Ichikawa N."/>
            <person name="Sato H."/>
            <person name="Tonouchi N."/>
        </authorList>
    </citation>
    <scope>NUCLEOTIDE SEQUENCE</scope>
    <source>
        <strain evidence="1">NBRC 1967</strain>
    </source>
</reference>
<sequence length="294" mass="34605">MITKIKFKKRGRINLIKLKSLIKNERTERLNKMMLDILNLLDSRSKFDDTETKLSLEWSRNVLRLTQLIQYGGSREILVHGMYDTQKHHLLTKNTRNCKGLLQADTNRVVLISGIIDHLAFESKHSDAVLQYRKELRDYMDEKANRAKLDIKNKNNNNNNNSDPFNSLNYLRDLNCIIPAVETKAKEWCDPSDPMIFLSVKDVKTRQSKYLPHPYLRQLAQIQVNMYRRFLGILSGETDDEINGIKGNNPVEFTYNMLLTNLRKRDYAMVNQLDSVHLIMMKFIKYKKKIHLKF</sequence>
<gene>
    <name evidence="1" type="ORF">Cboi01_000560800</name>
</gene>
<protein>
    <submittedName>
        <fullName evidence="1">Unnamed protein product</fullName>
    </submittedName>
</protein>
<evidence type="ECO:0000313" key="1">
    <source>
        <dbReference type="EMBL" id="GMF00632.1"/>
    </source>
</evidence>
<dbReference type="Proteomes" id="UP001165101">
    <property type="component" value="Unassembled WGS sequence"/>
</dbReference>
<evidence type="ECO:0000313" key="2">
    <source>
        <dbReference type="Proteomes" id="UP001165101"/>
    </source>
</evidence>
<dbReference type="EMBL" id="BSXV01004501">
    <property type="protein sequence ID" value="GMF00632.1"/>
    <property type="molecule type" value="Genomic_DNA"/>
</dbReference>
<organism evidence="1 2">
    <name type="scientific">Candida boidinii</name>
    <name type="common">Yeast</name>
    <dbReference type="NCBI Taxonomy" id="5477"/>
    <lineage>
        <taxon>Eukaryota</taxon>
        <taxon>Fungi</taxon>
        <taxon>Dikarya</taxon>
        <taxon>Ascomycota</taxon>
        <taxon>Saccharomycotina</taxon>
        <taxon>Pichiomycetes</taxon>
        <taxon>Pichiales</taxon>
        <taxon>Pichiaceae</taxon>
        <taxon>Ogataea</taxon>
        <taxon>Ogataea/Candida clade</taxon>
    </lineage>
</organism>